<keyword evidence="4" id="KW-1185">Reference proteome</keyword>
<dbReference type="Pfam" id="PF20681">
    <property type="entry name" value="DUF6818"/>
    <property type="match status" value="1"/>
</dbReference>
<comment type="caution">
    <text evidence="3">The sequence shown here is derived from an EMBL/GenBank/DDBJ whole genome shotgun (WGS) entry which is preliminary data.</text>
</comment>
<feature type="compositionally biased region" description="Polar residues" evidence="1">
    <location>
        <begin position="73"/>
        <end position="92"/>
    </location>
</feature>
<dbReference type="PANTHER" id="PTHR34409:SF1">
    <property type="entry name" value="MYB-LIKE DOMAIN-CONTAINING PROTEIN"/>
    <property type="match status" value="1"/>
</dbReference>
<gene>
    <name evidence="3" type="ORF">BWQ96_03101</name>
</gene>
<evidence type="ECO:0000256" key="1">
    <source>
        <dbReference type="SAM" id="MobiDB-lite"/>
    </source>
</evidence>
<evidence type="ECO:0000313" key="4">
    <source>
        <dbReference type="Proteomes" id="UP000247409"/>
    </source>
</evidence>
<protein>
    <recommendedName>
        <fullName evidence="2">DUF6818 domain-containing protein</fullName>
    </recommendedName>
</protein>
<dbReference type="OrthoDB" id="99432at2759"/>
<name>A0A2V3IYH6_9FLOR</name>
<feature type="compositionally biased region" description="Low complexity" evidence="1">
    <location>
        <begin position="108"/>
        <end position="119"/>
    </location>
</feature>
<feature type="compositionally biased region" description="Pro residues" evidence="1">
    <location>
        <begin position="35"/>
        <end position="46"/>
    </location>
</feature>
<dbReference type="InterPro" id="IPR049203">
    <property type="entry name" value="DUF6818"/>
</dbReference>
<dbReference type="AlphaFoldDB" id="A0A2V3IYH6"/>
<proteinExistence type="predicted"/>
<evidence type="ECO:0000259" key="2">
    <source>
        <dbReference type="Pfam" id="PF20681"/>
    </source>
</evidence>
<evidence type="ECO:0000313" key="3">
    <source>
        <dbReference type="EMBL" id="PXF47159.1"/>
    </source>
</evidence>
<dbReference type="EMBL" id="NBIV01000028">
    <property type="protein sequence ID" value="PXF47159.1"/>
    <property type="molecule type" value="Genomic_DNA"/>
</dbReference>
<feature type="compositionally biased region" description="Basic and acidic residues" evidence="1">
    <location>
        <begin position="344"/>
        <end position="407"/>
    </location>
</feature>
<dbReference type="PANTHER" id="PTHR34409">
    <property type="entry name" value="SET DOMAIN-CONTAINING PROTEIN"/>
    <property type="match status" value="1"/>
</dbReference>
<sequence>MTSSGQADFAPAPPAGQDTAYAQHPLHDPSESFPEPLPLPSPPFIPAPLSVQRSSECNPGRIQASLSRHRSPSVATLPQVRSASPSQPSSETPVPHAQGALPSFLPDAAATSASPPTRRNLSTTFSGAAATRNVPSHAAARQQRGGQKSASRVVGGIRKRKKTIEKSGGRGSGFSRQEVDNLLELLEEHLPLAKKEWDHIVRLHSERYPEYKRTVDSLKRKFASLHRRRTPTGNHTIPPDVEKDKRICYSMTERADIGEGEDSDDILCAFDSGDEEPKTNPFDDGPSGAEVLHSADGARESTALKSPNPSSARPIVRKRGAKETPGSSSADLIELHKLQMMQDQARRDEDKAMRSIEREEEKKWRQEQREERLRREAEREEERKERAAQREEERAIRQEETKRHERMMDMLMMSLVKK</sequence>
<dbReference type="Proteomes" id="UP000247409">
    <property type="component" value="Unassembled WGS sequence"/>
</dbReference>
<feature type="domain" description="DUF6818" evidence="2">
    <location>
        <begin position="191"/>
        <end position="265"/>
    </location>
</feature>
<feature type="region of interest" description="Disordered" evidence="1">
    <location>
        <begin position="269"/>
        <end position="407"/>
    </location>
</feature>
<feature type="region of interest" description="Disordered" evidence="1">
    <location>
        <begin position="1"/>
        <end position="175"/>
    </location>
</feature>
<reference evidence="3 4" key="1">
    <citation type="journal article" date="2018" name="Mol. Biol. Evol.">
        <title>Analysis of the draft genome of the red seaweed Gracilariopsis chorda provides insights into genome size evolution in Rhodophyta.</title>
        <authorList>
            <person name="Lee J."/>
            <person name="Yang E.C."/>
            <person name="Graf L."/>
            <person name="Yang J.H."/>
            <person name="Qiu H."/>
            <person name="Zel Zion U."/>
            <person name="Chan C.X."/>
            <person name="Stephens T.G."/>
            <person name="Weber A.P.M."/>
            <person name="Boo G.H."/>
            <person name="Boo S.M."/>
            <person name="Kim K.M."/>
            <person name="Shin Y."/>
            <person name="Jung M."/>
            <person name="Lee S.J."/>
            <person name="Yim H.S."/>
            <person name="Lee J.H."/>
            <person name="Bhattacharya D."/>
            <person name="Yoon H.S."/>
        </authorList>
    </citation>
    <scope>NUCLEOTIDE SEQUENCE [LARGE SCALE GENOMIC DNA]</scope>
    <source>
        <strain evidence="3 4">SKKU-2015</strain>
        <tissue evidence="3">Whole body</tissue>
    </source>
</reference>
<organism evidence="3 4">
    <name type="scientific">Gracilariopsis chorda</name>
    <dbReference type="NCBI Taxonomy" id="448386"/>
    <lineage>
        <taxon>Eukaryota</taxon>
        <taxon>Rhodophyta</taxon>
        <taxon>Florideophyceae</taxon>
        <taxon>Rhodymeniophycidae</taxon>
        <taxon>Gracilariales</taxon>
        <taxon>Gracilariaceae</taxon>
        <taxon>Gracilariopsis</taxon>
    </lineage>
</organism>
<accession>A0A2V3IYH6</accession>
<dbReference type="STRING" id="448386.A0A2V3IYH6"/>